<dbReference type="InterPro" id="IPR000587">
    <property type="entry name" value="Creatinase_N"/>
</dbReference>
<dbReference type="SUPFAM" id="SSF55920">
    <property type="entry name" value="Creatinase/aminopeptidase"/>
    <property type="match status" value="1"/>
</dbReference>
<dbReference type="EMBL" id="BAAFRS010000013">
    <property type="protein sequence ID" value="GAB1219099.1"/>
    <property type="molecule type" value="Genomic_DNA"/>
</dbReference>
<accession>A0ABQ0D8C9</accession>
<feature type="domain" description="Creatinase N-terminal" evidence="4">
    <location>
        <begin position="9"/>
        <end position="91"/>
    </location>
</feature>
<evidence type="ECO:0000259" key="3">
    <source>
        <dbReference type="Pfam" id="PF00557"/>
    </source>
</evidence>
<evidence type="ECO:0008006" key="8">
    <source>
        <dbReference type="Google" id="ProtNLM"/>
    </source>
</evidence>
<dbReference type="Gene3D" id="3.90.230.10">
    <property type="entry name" value="Creatinase/methionine aminopeptidase superfamily"/>
    <property type="match status" value="1"/>
</dbReference>
<dbReference type="Pfam" id="PF01321">
    <property type="entry name" value="Creatinase_N"/>
    <property type="match status" value="1"/>
</dbReference>
<proteinExistence type="predicted"/>
<dbReference type="Pfam" id="PF16189">
    <property type="entry name" value="Creatinase_N_2"/>
    <property type="match status" value="1"/>
</dbReference>
<dbReference type="PANTHER" id="PTHR43763:SF6">
    <property type="entry name" value="XAA-PRO AMINOPEPTIDASE 1"/>
    <property type="match status" value="1"/>
</dbReference>
<feature type="domain" description="Peptidase M24 C-terminal" evidence="5">
    <location>
        <begin position="524"/>
        <end position="581"/>
    </location>
</feature>
<dbReference type="Gene3D" id="3.40.350.10">
    <property type="entry name" value="Creatinase/prolidase N-terminal domain"/>
    <property type="match status" value="2"/>
</dbReference>
<evidence type="ECO:0000313" key="7">
    <source>
        <dbReference type="Proteomes" id="UP001628156"/>
    </source>
</evidence>
<evidence type="ECO:0000256" key="2">
    <source>
        <dbReference type="ARBA" id="ARBA00022801"/>
    </source>
</evidence>
<keyword evidence="2" id="KW-0378">Hydrolase</keyword>
<evidence type="ECO:0000259" key="5">
    <source>
        <dbReference type="Pfam" id="PF16188"/>
    </source>
</evidence>
<gene>
    <name evidence="6" type="ORF">ENUP19_0013G0030</name>
</gene>
<dbReference type="Pfam" id="PF00557">
    <property type="entry name" value="Peptidase_M24"/>
    <property type="match status" value="1"/>
</dbReference>
<sequence>MAMEVFHERLLCFREKMKEKGITHYFSKLSDPHMTEYVHPYYKHIEWLCGFTGSNATIVVSHDVAALWTDARYYIQAEKELPKEWTLMRQSDLGTITPTQFILNDGNEFLVGFNPLITSFPMLGQMFDNDNNKLLEFDIFNELQQQELVLAKVEEFTASGLTVKEKLELVRNEYHLGTLILTALDDIAWLFNIRGTDISFSPVAYAYAILNPNGSFLFTGNELETKEIQEFKQLKEAGVTVLPYNSFFQLLEKFMFGPTIYYSEPFTNLELLDRIYDYEEGAELIQKLDFIQITKSIRSPKEIENMKQLHIIDSIALCKFFATMESKKGTQMTEWDACELLEEVRSKNYQLYNGPSFESIIATGANAAIIHYSPTKEKSSIIDWNKSLLCDIGSQYKEGCTTDVTRTVHYGEPDSKVKECYTRVLQGHIDLHNKTFTKDTKIRDLDHFARDPIIAGNPQWNYRHGTGHGVGYYLLVHECPPHFNNDFPFQVGMTTSIEPGIYIENEFGIRIENVVVVVEEDQNHLKFEPFTLVPYCSRLIDISLLTKDEKIWLNKFNASIRSKILPQIKDELTQKWIIENTPTYELKEYEN</sequence>
<dbReference type="InterPro" id="IPR036005">
    <property type="entry name" value="Creatinase/aminopeptidase-like"/>
</dbReference>
<comment type="caution">
    <text evidence="6">The sequence shown here is derived from an EMBL/GenBank/DDBJ whole genome shotgun (WGS) entry which is preliminary data.</text>
</comment>
<name>A0ABQ0D8C9_9EUKA</name>
<feature type="domain" description="Peptidase M24" evidence="3">
    <location>
        <begin position="304"/>
        <end position="519"/>
    </location>
</feature>
<evidence type="ECO:0000256" key="1">
    <source>
        <dbReference type="ARBA" id="ARBA00022723"/>
    </source>
</evidence>
<dbReference type="Proteomes" id="UP001628156">
    <property type="component" value="Unassembled WGS sequence"/>
</dbReference>
<keyword evidence="7" id="KW-1185">Reference proteome</keyword>
<dbReference type="InterPro" id="IPR050422">
    <property type="entry name" value="X-Pro_aminopeptidase_P"/>
</dbReference>
<reference evidence="6 7" key="1">
    <citation type="journal article" date="2019" name="PLoS Negl. Trop. Dis.">
        <title>Whole genome sequencing of Entamoeba nuttalli reveals mammalian host-related molecular signatures and a novel octapeptide-repeat surface protein.</title>
        <authorList>
            <person name="Tanaka M."/>
            <person name="Makiuchi T."/>
            <person name="Komiyama T."/>
            <person name="Shiina T."/>
            <person name="Osaki K."/>
            <person name="Tachibana H."/>
        </authorList>
    </citation>
    <scope>NUCLEOTIDE SEQUENCE [LARGE SCALE GENOMIC DNA]</scope>
    <source>
        <strain evidence="6 7">P19-061405</strain>
    </source>
</reference>
<organism evidence="6 7">
    <name type="scientific">Entamoeba nuttalli</name>
    <dbReference type="NCBI Taxonomy" id="412467"/>
    <lineage>
        <taxon>Eukaryota</taxon>
        <taxon>Amoebozoa</taxon>
        <taxon>Evosea</taxon>
        <taxon>Archamoebae</taxon>
        <taxon>Mastigamoebida</taxon>
        <taxon>Entamoebidae</taxon>
        <taxon>Entamoeba</taxon>
    </lineage>
</organism>
<dbReference type="InterPro" id="IPR029149">
    <property type="entry name" value="Creatin/AminoP/Spt16_N"/>
</dbReference>
<evidence type="ECO:0000313" key="6">
    <source>
        <dbReference type="EMBL" id="GAB1219099.1"/>
    </source>
</evidence>
<dbReference type="SUPFAM" id="SSF53092">
    <property type="entry name" value="Creatinase/prolidase N-terminal domain"/>
    <property type="match status" value="1"/>
</dbReference>
<evidence type="ECO:0000259" key="4">
    <source>
        <dbReference type="Pfam" id="PF01321"/>
    </source>
</evidence>
<protein>
    <recommendedName>
        <fullName evidence="8">Aminopeptidase</fullName>
    </recommendedName>
</protein>
<dbReference type="Pfam" id="PF16188">
    <property type="entry name" value="Peptidase_M24_C"/>
    <property type="match status" value="1"/>
</dbReference>
<dbReference type="InterPro" id="IPR032416">
    <property type="entry name" value="Peptidase_M24_C"/>
</dbReference>
<keyword evidence="1" id="KW-0479">Metal-binding</keyword>
<dbReference type="InterPro" id="IPR000994">
    <property type="entry name" value="Pept_M24"/>
</dbReference>
<dbReference type="PANTHER" id="PTHR43763">
    <property type="entry name" value="XAA-PRO AMINOPEPTIDASE 1"/>
    <property type="match status" value="1"/>
</dbReference>